<dbReference type="FunFam" id="3.40.50.2000:FF:000119">
    <property type="entry name" value="Glycosyl transferase group 1"/>
    <property type="match status" value="1"/>
</dbReference>
<feature type="non-terminal residue" evidence="3">
    <location>
        <position position="1"/>
    </location>
</feature>
<dbReference type="GO" id="GO:0009103">
    <property type="term" value="P:lipopolysaccharide biosynthetic process"/>
    <property type="evidence" value="ECO:0007669"/>
    <property type="project" value="TreeGrafter"/>
</dbReference>
<dbReference type="Pfam" id="PF00534">
    <property type="entry name" value="Glycos_transf_1"/>
    <property type="match status" value="1"/>
</dbReference>
<sequence>LSSAVPRSVRRAHGVLADSEATRQALDQLLPDKRRSIEVVYPGVNSRFHPRPVADAEAARLRLHLPARFLLFVSTLEPRKNLVRLLEAFARLAEQPATRDLHLVIGGRRGWLYDDIFATIERLALGERIRLLDFVDDKDLPALYNLAWAFTYPSIYEGFGLPALEALACGTPVLTANNSSLPEVVGDAAVLVDAESVDSIYDGLARISADTKLRAALRAAGPARASRFRWEQAAQQVLQAYDRVVRQQPAAR</sequence>
<dbReference type="AlphaFoldDB" id="A0A0P9DJ73"/>
<keyword evidence="1 3" id="KW-0808">Transferase</keyword>
<dbReference type="Gene3D" id="3.40.50.2000">
    <property type="entry name" value="Glycogen Phosphorylase B"/>
    <property type="match status" value="2"/>
</dbReference>
<dbReference type="PANTHER" id="PTHR46401:SF2">
    <property type="entry name" value="GLYCOSYLTRANSFERASE WBBK-RELATED"/>
    <property type="match status" value="1"/>
</dbReference>
<organism evidence="3 4">
    <name type="scientific">Kouleothrix aurantiaca</name>
    <dbReference type="NCBI Taxonomy" id="186479"/>
    <lineage>
        <taxon>Bacteria</taxon>
        <taxon>Bacillati</taxon>
        <taxon>Chloroflexota</taxon>
        <taxon>Chloroflexia</taxon>
        <taxon>Chloroflexales</taxon>
        <taxon>Roseiflexineae</taxon>
        <taxon>Roseiflexaceae</taxon>
        <taxon>Kouleothrix</taxon>
    </lineage>
</organism>
<dbReference type="GO" id="GO:0016757">
    <property type="term" value="F:glycosyltransferase activity"/>
    <property type="evidence" value="ECO:0007669"/>
    <property type="project" value="InterPro"/>
</dbReference>
<dbReference type="Proteomes" id="UP000050509">
    <property type="component" value="Unassembled WGS sequence"/>
</dbReference>
<dbReference type="InterPro" id="IPR001296">
    <property type="entry name" value="Glyco_trans_1"/>
</dbReference>
<protein>
    <submittedName>
        <fullName evidence="3">Glycosyl transferase family 1</fullName>
    </submittedName>
</protein>
<evidence type="ECO:0000313" key="3">
    <source>
        <dbReference type="EMBL" id="KPV53510.1"/>
    </source>
</evidence>
<evidence type="ECO:0000256" key="1">
    <source>
        <dbReference type="ARBA" id="ARBA00022679"/>
    </source>
</evidence>
<proteinExistence type="predicted"/>
<feature type="domain" description="Glycosyl transferase family 1" evidence="2">
    <location>
        <begin position="66"/>
        <end position="222"/>
    </location>
</feature>
<evidence type="ECO:0000313" key="4">
    <source>
        <dbReference type="Proteomes" id="UP000050509"/>
    </source>
</evidence>
<reference evidence="3 4" key="1">
    <citation type="submission" date="2015-09" db="EMBL/GenBank/DDBJ databases">
        <title>Draft genome sequence of Kouleothrix aurantiaca JCM 19913.</title>
        <authorList>
            <person name="Hemp J."/>
        </authorList>
    </citation>
    <scope>NUCLEOTIDE SEQUENCE [LARGE SCALE GENOMIC DNA]</scope>
    <source>
        <strain evidence="3 4">COM-B</strain>
    </source>
</reference>
<dbReference type="PATRIC" id="fig|186479.3.peg.4850"/>
<keyword evidence="4" id="KW-1185">Reference proteome</keyword>
<gene>
    <name evidence="3" type="ORF">SE17_09265</name>
</gene>
<comment type="caution">
    <text evidence="3">The sequence shown here is derived from an EMBL/GenBank/DDBJ whole genome shotgun (WGS) entry which is preliminary data.</text>
</comment>
<dbReference type="SUPFAM" id="SSF53756">
    <property type="entry name" value="UDP-Glycosyltransferase/glycogen phosphorylase"/>
    <property type="match status" value="1"/>
</dbReference>
<dbReference type="PANTHER" id="PTHR46401">
    <property type="entry name" value="GLYCOSYLTRANSFERASE WBBK-RELATED"/>
    <property type="match status" value="1"/>
</dbReference>
<dbReference type="EMBL" id="LJCR01000242">
    <property type="protein sequence ID" value="KPV53510.1"/>
    <property type="molecule type" value="Genomic_DNA"/>
</dbReference>
<dbReference type="CDD" id="cd03809">
    <property type="entry name" value="GT4_MtfB-like"/>
    <property type="match status" value="1"/>
</dbReference>
<evidence type="ECO:0000259" key="2">
    <source>
        <dbReference type="Pfam" id="PF00534"/>
    </source>
</evidence>
<name>A0A0P9DJ73_9CHLR</name>
<accession>A0A0P9DJ73</accession>